<name>A0A974D156_XENLA</name>
<organism evidence="1 2">
    <name type="scientific">Xenopus laevis</name>
    <name type="common">African clawed frog</name>
    <dbReference type="NCBI Taxonomy" id="8355"/>
    <lineage>
        <taxon>Eukaryota</taxon>
        <taxon>Metazoa</taxon>
        <taxon>Chordata</taxon>
        <taxon>Craniata</taxon>
        <taxon>Vertebrata</taxon>
        <taxon>Euteleostomi</taxon>
        <taxon>Amphibia</taxon>
        <taxon>Batrachia</taxon>
        <taxon>Anura</taxon>
        <taxon>Pipoidea</taxon>
        <taxon>Pipidae</taxon>
        <taxon>Xenopodinae</taxon>
        <taxon>Xenopus</taxon>
        <taxon>Xenopus</taxon>
    </lineage>
</organism>
<dbReference type="EMBL" id="CM004473">
    <property type="protein sequence ID" value="OCT82491.1"/>
    <property type="molecule type" value="Genomic_DNA"/>
</dbReference>
<gene>
    <name evidence="1" type="ORF">XELAEV_18025022mg</name>
</gene>
<dbReference type="Proteomes" id="UP000694892">
    <property type="component" value="Chromosome 4S"/>
</dbReference>
<evidence type="ECO:0000313" key="1">
    <source>
        <dbReference type="EMBL" id="OCT82491.1"/>
    </source>
</evidence>
<dbReference type="AlphaFoldDB" id="A0A974D156"/>
<protein>
    <submittedName>
        <fullName evidence="1">Uncharacterized protein</fullName>
    </submittedName>
</protein>
<reference evidence="2" key="1">
    <citation type="journal article" date="2016" name="Nature">
        <title>Genome evolution in the allotetraploid frog Xenopus laevis.</title>
        <authorList>
            <person name="Session A.M."/>
            <person name="Uno Y."/>
            <person name="Kwon T."/>
            <person name="Chapman J.A."/>
            <person name="Toyoda A."/>
            <person name="Takahashi S."/>
            <person name="Fukui A."/>
            <person name="Hikosaka A."/>
            <person name="Suzuki A."/>
            <person name="Kondo M."/>
            <person name="van Heeringen S.J."/>
            <person name="Quigley I."/>
            <person name="Heinz S."/>
            <person name="Ogino H."/>
            <person name="Ochi H."/>
            <person name="Hellsten U."/>
            <person name="Lyons J.B."/>
            <person name="Simakov O."/>
            <person name="Putnam N."/>
            <person name="Stites J."/>
            <person name="Kuroki Y."/>
            <person name="Tanaka T."/>
            <person name="Michiue T."/>
            <person name="Watanabe M."/>
            <person name="Bogdanovic O."/>
            <person name="Lister R."/>
            <person name="Georgiou G."/>
            <person name="Paranjpe S.S."/>
            <person name="van Kruijsbergen I."/>
            <person name="Shu S."/>
            <person name="Carlson J."/>
            <person name="Kinoshita T."/>
            <person name="Ohta Y."/>
            <person name="Mawaribuchi S."/>
            <person name="Jenkins J."/>
            <person name="Grimwood J."/>
            <person name="Schmutz J."/>
            <person name="Mitros T."/>
            <person name="Mozaffari S.V."/>
            <person name="Suzuki Y."/>
            <person name="Haramoto Y."/>
            <person name="Yamamoto T.S."/>
            <person name="Takagi C."/>
            <person name="Heald R."/>
            <person name="Miller K."/>
            <person name="Haudenschild C."/>
            <person name="Kitzman J."/>
            <person name="Nakayama T."/>
            <person name="Izutsu Y."/>
            <person name="Robert J."/>
            <person name="Fortriede J."/>
            <person name="Burns K."/>
            <person name="Lotay V."/>
            <person name="Karimi K."/>
            <person name="Yasuoka Y."/>
            <person name="Dichmann D.S."/>
            <person name="Flajnik M.F."/>
            <person name="Houston D.W."/>
            <person name="Shendure J."/>
            <person name="DuPasquier L."/>
            <person name="Vize P.D."/>
            <person name="Zorn A.M."/>
            <person name="Ito M."/>
            <person name="Marcotte E.M."/>
            <person name="Wallingford J.B."/>
            <person name="Ito Y."/>
            <person name="Asashima M."/>
            <person name="Ueno N."/>
            <person name="Matsuda Y."/>
            <person name="Veenstra G.J."/>
            <person name="Fujiyama A."/>
            <person name="Harland R.M."/>
            <person name="Taira M."/>
            <person name="Rokhsar D.S."/>
        </authorList>
    </citation>
    <scope>NUCLEOTIDE SEQUENCE [LARGE SCALE GENOMIC DNA]</scope>
    <source>
        <strain evidence="2">J</strain>
    </source>
</reference>
<evidence type="ECO:0000313" key="2">
    <source>
        <dbReference type="Proteomes" id="UP000694892"/>
    </source>
</evidence>
<sequence>MELRFVKSHVINYFKPYFGARKIFFTLRGKRLMVSDGRMWFRYSLGVLPKGGTSLFYSQTFLLSPPMILVPLTLAHLVLGMLASTVHCQNAQSWPALSLEHQYGVPYLRL</sequence>
<proteinExistence type="predicted"/>
<accession>A0A974D156</accession>